<gene>
    <name evidence="4" type="ORF">A0123_02502</name>
</gene>
<dbReference type="GO" id="GO:0005576">
    <property type="term" value="C:extracellular region"/>
    <property type="evidence" value="ECO:0007669"/>
    <property type="project" value="UniProtKB-SubCell"/>
</dbReference>
<dbReference type="InterPro" id="IPR017996">
    <property type="entry name" value="MRJP/yellow-related"/>
</dbReference>
<dbReference type="SUPFAM" id="SSF63829">
    <property type="entry name" value="Calcium-dependent phosphotriesterase"/>
    <property type="match status" value="1"/>
</dbReference>
<evidence type="ECO:0000256" key="2">
    <source>
        <dbReference type="ARBA" id="ARBA00022525"/>
    </source>
</evidence>
<protein>
    <submittedName>
        <fullName evidence="4">Gluconolactonase</fullName>
    </submittedName>
</protein>
<sequence>MKRRHFLRVASVAPASLAASSLVSQPAWADGNEDRGTGPSGVFEVVARFDGPGPSGVVVLPDGRIFVGFPRHAVDHKGATLGELVKGRVVPYPSAEESMPGSRAAADCLVSIHGMTLDAKGRIWAIDDGKRAGHPLAPGAAKIICVDPQTNTIVHRLILKAPVLLPDSHMNDLRVSLSHGPQGTVFVTDSSFGTKPGLVVVDVATGQARRVLTQSKAILAEQGFLAIVEGEPRRYIPGKPQLVSGGVDGIAITKDEQRLYFSPLTSRRLYSLPVALLADVSSDDATLEPAIRDEGEKGVADGLDFDRHDRLYTTNYEHDCILRRDPDGSFKMMLRDPRALSPDGIFASDNYVYCTFGQWNRLASFNEGKDRRVPPYLLVRFPIEEPEAYNALPEGAPSKAGTPGD</sequence>
<dbReference type="RefSeq" id="WP_064275067.1">
    <property type="nucleotide sequence ID" value="NZ_LUTU01000013.1"/>
</dbReference>
<dbReference type="OrthoDB" id="9797664at2"/>
<evidence type="ECO:0000313" key="4">
    <source>
        <dbReference type="EMBL" id="OAJ66768.1"/>
    </source>
</evidence>
<dbReference type="Gene3D" id="2.120.10.30">
    <property type="entry name" value="TolB, C-terminal domain"/>
    <property type="match status" value="1"/>
</dbReference>
<proteinExistence type="predicted"/>
<dbReference type="AlphaFoldDB" id="A0A1B6VI96"/>
<dbReference type="PATRIC" id="fig|38307.3.peg.2608"/>
<reference evidence="4 5" key="1">
    <citation type="submission" date="2016-03" db="EMBL/GenBank/DDBJ databases">
        <title>Draft genome sequence of Gluconobacter cerinus strain CECT 9110.</title>
        <authorList>
            <person name="Sainz F."/>
            <person name="Mas A."/>
            <person name="Torija M.J."/>
        </authorList>
    </citation>
    <scope>NUCLEOTIDE SEQUENCE [LARGE SCALE GENOMIC DNA]</scope>
    <source>
        <strain evidence="4 5">CECT 9110</strain>
    </source>
</reference>
<dbReference type="InterPro" id="IPR019546">
    <property type="entry name" value="TAT_signal_bac_arc"/>
</dbReference>
<feature type="signal peptide" evidence="3">
    <location>
        <begin position="1"/>
        <end position="29"/>
    </location>
</feature>
<evidence type="ECO:0000313" key="5">
    <source>
        <dbReference type="Proteomes" id="UP000077786"/>
    </source>
</evidence>
<dbReference type="PANTHER" id="PTHR10009:SF18">
    <property type="entry name" value="PROTEIN YELLOW-LIKE PROTEIN"/>
    <property type="match status" value="1"/>
</dbReference>
<organism evidence="4 5">
    <name type="scientific">Gluconobacter cerinus</name>
    <dbReference type="NCBI Taxonomy" id="38307"/>
    <lineage>
        <taxon>Bacteria</taxon>
        <taxon>Pseudomonadati</taxon>
        <taxon>Pseudomonadota</taxon>
        <taxon>Alphaproteobacteria</taxon>
        <taxon>Acetobacterales</taxon>
        <taxon>Acetobacteraceae</taxon>
        <taxon>Gluconobacter</taxon>
    </lineage>
</organism>
<dbReference type="PANTHER" id="PTHR10009">
    <property type="entry name" value="PROTEIN YELLOW-RELATED"/>
    <property type="match status" value="1"/>
</dbReference>
<dbReference type="NCBIfam" id="TIGR01409">
    <property type="entry name" value="TAT_signal_seq"/>
    <property type="match status" value="1"/>
</dbReference>
<evidence type="ECO:0000256" key="1">
    <source>
        <dbReference type="ARBA" id="ARBA00004613"/>
    </source>
</evidence>
<feature type="chain" id="PRO_5008589993" evidence="3">
    <location>
        <begin position="30"/>
        <end position="405"/>
    </location>
</feature>
<dbReference type="Pfam" id="PF03022">
    <property type="entry name" value="MRJP"/>
    <property type="match status" value="1"/>
</dbReference>
<dbReference type="PROSITE" id="PS51318">
    <property type="entry name" value="TAT"/>
    <property type="match status" value="1"/>
</dbReference>
<dbReference type="InterPro" id="IPR011042">
    <property type="entry name" value="6-blade_b-propeller_TolB-like"/>
</dbReference>
<dbReference type="Proteomes" id="UP000077786">
    <property type="component" value="Unassembled WGS sequence"/>
</dbReference>
<evidence type="ECO:0000256" key="3">
    <source>
        <dbReference type="SAM" id="SignalP"/>
    </source>
</evidence>
<keyword evidence="3" id="KW-0732">Signal</keyword>
<comment type="subcellular location">
    <subcellularLocation>
        <location evidence="1">Secreted</location>
    </subcellularLocation>
</comment>
<dbReference type="InterPro" id="IPR006311">
    <property type="entry name" value="TAT_signal"/>
</dbReference>
<name>A0A1B6VI96_9PROT</name>
<accession>A0A1B6VI96</accession>
<keyword evidence="2" id="KW-0964">Secreted</keyword>
<dbReference type="EMBL" id="LUTU01000013">
    <property type="protein sequence ID" value="OAJ66768.1"/>
    <property type="molecule type" value="Genomic_DNA"/>
</dbReference>
<comment type="caution">
    <text evidence="4">The sequence shown here is derived from an EMBL/GenBank/DDBJ whole genome shotgun (WGS) entry which is preliminary data.</text>
</comment>